<gene>
    <name evidence="2" type="ORF">B0H17DRAFT_1069460</name>
</gene>
<feature type="region of interest" description="Disordered" evidence="1">
    <location>
        <begin position="32"/>
        <end position="62"/>
    </location>
</feature>
<feature type="compositionally biased region" description="Basic and acidic residues" evidence="1">
    <location>
        <begin position="36"/>
        <end position="62"/>
    </location>
</feature>
<comment type="caution">
    <text evidence="2">The sequence shown here is derived from an EMBL/GenBank/DDBJ whole genome shotgun (WGS) entry which is preliminary data.</text>
</comment>
<organism evidence="2 3">
    <name type="scientific">Mycena rosella</name>
    <name type="common">Pink bonnet</name>
    <name type="synonym">Agaricus rosellus</name>
    <dbReference type="NCBI Taxonomy" id="1033263"/>
    <lineage>
        <taxon>Eukaryota</taxon>
        <taxon>Fungi</taxon>
        <taxon>Dikarya</taxon>
        <taxon>Basidiomycota</taxon>
        <taxon>Agaricomycotina</taxon>
        <taxon>Agaricomycetes</taxon>
        <taxon>Agaricomycetidae</taxon>
        <taxon>Agaricales</taxon>
        <taxon>Marasmiineae</taxon>
        <taxon>Mycenaceae</taxon>
        <taxon>Mycena</taxon>
    </lineage>
</organism>
<dbReference type="Proteomes" id="UP001221757">
    <property type="component" value="Unassembled WGS sequence"/>
</dbReference>
<reference evidence="2" key="1">
    <citation type="submission" date="2023-03" db="EMBL/GenBank/DDBJ databases">
        <title>Massive genome expansion in bonnet fungi (Mycena s.s.) driven by repeated elements and novel gene families across ecological guilds.</title>
        <authorList>
            <consortium name="Lawrence Berkeley National Laboratory"/>
            <person name="Harder C.B."/>
            <person name="Miyauchi S."/>
            <person name="Viragh M."/>
            <person name="Kuo A."/>
            <person name="Thoen E."/>
            <person name="Andreopoulos B."/>
            <person name="Lu D."/>
            <person name="Skrede I."/>
            <person name="Drula E."/>
            <person name="Henrissat B."/>
            <person name="Morin E."/>
            <person name="Kohler A."/>
            <person name="Barry K."/>
            <person name="LaButti K."/>
            <person name="Morin E."/>
            <person name="Salamov A."/>
            <person name="Lipzen A."/>
            <person name="Mereny Z."/>
            <person name="Hegedus B."/>
            <person name="Baldrian P."/>
            <person name="Stursova M."/>
            <person name="Weitz H."/>
            <person name="Taylor A."/>
            <person name="Grigoriev I.V."/>
            <person name="Nagy L.G."/>
            <person name="Martin F."/>
            <person name="Kauserud H."/>
        </authorList>
    </citation>
    <scope>NUCLEOTIDE SEQUENCE</scope>
    <source>
        <strain evidence="2">CBHHK067</strain>
    </source>
</reference>
<protein>
    <submittedName>
        <fullName evidence="2">Uncharacterized protein</fullName>
    </submittedName>
</protein>
<evidence type="ECO:0000313" key="3">
    <source>
        <dbReference type="Proteomes" id="UP001221757"/>
    </source>
</evidence>
<keyword evidence="3" id="KW-1185">Reference proteome</keyword>
<name>A0AAD7GEY3_MYCRO</name>
<dbReference type="EMBL" id="JARKIE010000084">
    <property type="protein sequence ID" value="KAJ7687860.1"/>
    <property type="molecule type" value="Genomic_DNA"/>
</dbReference>
<sequence>MQHWSANLTLSLTMDIRLACKVESAILHQLQSAPVRPKDSRSAVDSKKRATTREQSRSRYTS</sequence>
<dbReference type="AlphaFoldDB" id="A0AAD7GEY3"/>
<evidence type="ECO:0000313" key="2">
    <source>
        <dbReference type="EMBL" id="KAJ7687860.1"/>
    </source>
</evidence>
<accession>A0AAD7GEY3</accession>
<proteinExistence type="predicted"/>
<evidence type="ECO:0000256" key="1">
    <source>
        <dbReference type="SAM" id="MobiDB-lite"/>
    </source>
</evidence>